<gene>
    <name evidence="1" type="ORF">UFOVP1610_41</name>
</gene>
<reference evidence="1" key="1">
    <citation type="submission" date="2020-05" db="EMBL/GenBank/DDBJ databases">
        <authorList>
            <person name="Chiriac C."/>
            <person name="Salcher M."/>
            <person name="Ghai R."/>
            <person name="Kavagutti S V."/>
        </authorList>
    </citation>
    <scope>NUCLEOTIDE SEQUENCE</scope>
</reference>
<dbReference type="EMBL" id="LR797471">
    <property type="protein sequence ID" value="CAB4218635.1"/>
    <property type="molecule type" value="Genomic_DNA"/>
</dbReference>
<sequence>MIEQQAFPDDVNYGMTLRDYFAAKAMQVVFPLCQTNESAAWECYKVADAMMEARKA</sequence>
<name>A0A6J5STJ2_9CAUD</name>
<evidence type="ECO:0000313" key="1">
    <source>
        <dbReference type="EMBL" id="CAB4218635.1"/>
    </source>
</evidence>
<accession>A0A6J5STJ2</accession>
<organism evidence="1">
    <name type="scientific">uncultured Caudovirales phage</name>
    <dbReference type="NCBI Taxonomy" id="2100421"/>
    <lineage>
        <taxon>Viruses</taxon>
        <taxon>Duplodnaviria</taxon>
        <taxon>Heunggongvirae</taxon>
        <taxon>Uroviricota</taxon>
        <taxon>Caudoviricetes</taxon>
        <taxon>Peduoviridae</taxon>
        <taxon>Maltschvirus</taxon>
        <taxon>Maltschvirus maltsch</taxon>
    </lineage>
</organism>
<proteinExistence type="predicted"/>
<protein>
    <submittedName>
        <fullName evidence="1">Uncharacterized protein</fullName>
    </submittedName>
</protein>